<name>A0ABV8QH04_9GAMM</name>
<reference evidence="2" key="1">
    <citation type="journal article" date="2019" name="Int. J. Syst. Evol. Microbiol.">
        <title>The Global Catalogue of Microorganisms (GCM) 10K type strain sequencing project: providing services to taxonomists for standard genome sequencing and annotation.</title>
        <authorList>
            <consortium name="The Broad Institute Genomics Platform"/>
            <consortium name="The Broad Institute Genome Sequencing Center for Infectious Disease"/>
            <person name="Wu L."/>
            <person name="Ma J."/>
        </authorList>
    </citation>
    <scope>NUCLEOTIDE SEQUENCE [LARGE SCALE GENOMIC DNA]</scope>
    <source>
        <strain evidence="2">CECT 7297</strain>
    </source>
</reference>
<evidence type="ECO:0000313" key="2">
    <source>
        <dbReference type="Proteomes" id="UP001595798"/>
    </source>
</evidence>
<dbReference type="EMBL" id="JBHSDI010000011">
    <property type="protein sequence ID" value="MFC4258923.1"/>
    <property type="molecule type" value="Genomic_DNA"/>
</dbReference>
<protein>
    <submittedName>
        <fullName evidence="1">DUF924 family protein</fullName>
    </submittedName>
</protein>
<dbReference type="Gene3D" id="1.20.58.320">
    <property type="entry name" value="TPR-like"/>
    <property type="match status" value="1"/>
</dbReference>
<keyword evidence="2" id="KW-1185">Reference proteome</keyword>
<gene>
    <name evidence="1" type="ORF">ACFOZ5_07760</name>
</gene>
<accession>A0ABV8QH04</accession>
<dbReference type="Pfam" id="PF06041">
    <property type="entry name" value="DUF924"/>
    <property type="match status" value="1"/>
</dbReference>
<dbReference type="InterPro" id="IPR010323">
    <property type="entry name" value="DUF924"/>
</dbReference>
<dbReference type="InterPro" id="IPR011990">
    <property type="entry name" value="TPR-like_helical_dom_sf"/>
</dbReference>
<proteinExistence type="predicted"/>
<dbReference type="Proteomes" id="UP001595798">
    <property type="component" value="Unassembled WGS sequence"/>
</dbReference>
<dbReference type="Gene3D" id="1.25.40.10">
    <property type="entry name" value="Tetratricopeptide repeat domain"/>
    <property type="match status" value="1"/>
</dbReference>
<dbReference type="RefSeq" id="WP_379886463.1">
    <property type="nucleotide sequence ID" value="NZ_JBHSDI010000011.1"/>
</dbReference>
<dbReference type="SUPFAM" id="SSF48452">
    <property type="entry name" value="TPR-like"/>
    <property type="match status" value="1"/>
</dbReference>
<sequence>MFAWHELLDFWFGSLDENGLPDREHRERWFRSSRAFDQEIRRRFISMVLFASENGLEQWRQEAGGRLAEIILLDQFTRHIHRGGAMAFSNDRKAVTLCLEGLNEGADVRLEPIMRAFFYMPLQHAEKRPHQDRSVELYEQLAAANDGPLGVFLGSFLESARNHRSVIQRFGRFPHRNAAMKRPSTPEEKAYLNAGASTFGQNPT</sequence>
<comment type="caution">
    <text evidence="1">The sequence shown here is derived from an EMBL/GenBank/DDBJ whole genome shotgun (WGS) entry which is preliminary data.</text>
</comment>
<organism evidence="1 2">
    <name type="scientific">Marinobacter lacisalsi</name>
    <dbReference type="NCBI Taxonomy" id="475979"/>
    <lineage>
        <taxon>Bacteria</taxon>
        <taxon>Pseudomonadati</taxon>
        <taxon>Pseudomonadota</taxon>
        <taxon>Gammaproteobacteria</taxon>
        <taxon>Pseudomonadales</taxon>
        <taxon>Marinobacteraceae</taxon>
        <taxon>Marinobacter</taxon>
    </lineage>
</organism>
<evidence type="ECO:0000313" key="1">
    <source>
        <dbReference type="EMBL" id="MFC4258923.1"/>
    </source>
</evidence>